<evidence type="ECO:0000256" key="6">
    <source>
        <dbReference type="SAM" id="SignalP"/>
    </source>
</evidence>
<dbReference type="InterPro" id="IPR020894">
    <property type="entry name" value="Cadherin_CS"/>
</dbReference>
<feature type="chain" id="PRO_5043878158" description="Cadherin domain-containing protein" evidence="6">
    <location>
        <begin position="23"/>
        <end position="899"/>
    </location>
</feature>
<dbReference type="GO" id="GO:0016339">
    <property type="term" value="P:calcium-dependent cell-cell adhesion via plasma membrane cell adhesion molecules"/>
    <property type="evidence" value="ECO:0007669"/>
    <property type="project" value="TreeGrafter"/>
</dbReference>
<dbReference type="GO" id="GO:0007043">
    <property type="term" value="P:cell-cell junction assembly"/>
    <property type="evidence" value="ECO:0007669"/>
    <property type="project" value="TreeGrafter"/>
</dbReference>
<comment type="caution">
    <text evidence="8">The sequence shown here is derived from an EMBL/GenBank/DDBJ whole genome shotgun (WGS) entry which is preliminary data.</text>
</comment>
<dbReference type="GO" id="GO:0000902">
    <property type="term" value="P:cell morphogenesis"/>
    <property type="evidence" value="ECO:0007669"/>
    <property type="project" value="TreeGrafter"/>
</dbReference>
<feature type="domain" description="Cadherin" evidence="7">
    <location>
        <begin position="128"/>
        <end position="240"/>
    </location>
</feature>
<dbReference type="InterPro" id="IPR015919">
    <property type="entry name" value="Cadherin-like_sf"/>
</dbReference>
<evidence type="ECO:0000256" key="2">
    <source>
        <dbReference type="ARBA" id="ARBA00022737"/>
    </source>
</evidence>
<dbReference type="GO" id="GO:0016342">
    <property type="term" value="C:catenin complex"/>
    <property type="evidence" value="ECO:0007669"/>
    <property type="project" value="TreeGrafter"/>
</dbReference>
<dbReference type="PRINTS" id="PR00205">
    <property type="entry name" value="CADHERIN"/>
</dbReference>
<feature type="domain" description="Cadherin" evidence="7">
    <location>
        <begin position="475"/>
        <end position="584"/>
    </location>
</feature>
<dbReference type="AlphaFoldDB" id="A0AAW0UIL4"/>
<feature type="signal peptide" evidence="6">
    <location>
        <begin position="1"/>
        <end position="22"/>
    </location>
</feature>
<feature type="domain" description="Cadherin" evidence="7">
    <location>
        <begin position="731"/>
        <end position="824"/>
    </location>
</feature>
<evidence type="ECO:0000259" key="7">
    <source>
        <dbReference type="PROSITE" id="PS50268"/>
    </source>
</evidence>
<dbReference type="SMART" id="SM00112">
    <property type="entry name" value="CA"/>
    <property type="match status" value="6"/>
</dbReference>
<evidence type="ECO:0000256" key="1">
    <source>
        <dbReference type="ARBA" id="ARBA00004370"/>
    </source>
</evidence>
<feature type="domain" description="Cadherin" evidence="7">
    <location>
        <begin position="250"/>
        <end position="355"/>
    </location>
</feature>
<dbReference type="GO" id="GO:0016477">
    <property type="term" value="P:cell migration"/>
    <property type="evidence" value="ECO:0007669"/>
    <property type="project" value="TreeGrafter"/>
</dbReference>
<proteinExistence type="predicted"/>
<sequence length="899" mass="100034">MTPLKWVVVAVTVGTLLLPVVSEVPSTCDWLIPSESGCVKSAECKSSGDSINIYEDCEVGGELFTINDTSVSFDGDCPYSSGTKTVSLKKKLDAEDLNANDCNMVGRPKLYFSPVNINEFPPDPTSGTVPITEVTVKENVNSYEGPSIYYKDDDYDETKSLSCEQISGDEHLFSLRPVEDGNTVIKTFIFSVNDKLDYESKVFYNVEYKIISKDEKNNILYTTQTFFVYVQDMPDNRPVFSNIVPVYSLEECKTEDNLFSVTAQDRDVGVNYAIKYSIEEDGDGNYFMITETTGEVRRNKDIDREKLLENGISSLSLTITAKEYRPNGTEGEKPNDVQQRTTVIILDCNDNEPKFNSDSYAIEMDELTQDSRDQELNLEIVVSDMDEGINGSFKLTTSDPDHLTIAPEKGKQSEKVTLTARWKPSQNNLFDYEDRQDKTLEFTITATEDANKSHTNTANIAITLHDVNDCFPVFDKPSYAVNVSEITPKYSFLLSVAAEDGDVSENFGTPSIRYKLESSCTYKFDIDSVSGNVTLNNELDYDDGSADREIHCNVMATDLNGSGLTGQSEIIITVLDEVDEPPMMDEKEILMAVEEKSQGKVVGSFTVTDLDNDADIDFRILSHVCTGDISTLGDIDKWFEVVVDARNHPKYRGIVNVIGTPDRETCNEVTLTIIAVDKNTVKNADNATGTVIITITDVKDELPQIVGDYTNLNIDEFDELQQPPPPNNVNIFTLTVTDPDEGDTINLSVSKGGNKVELSQTEVTVAPGQQAQVQVRTKNYADINREEDETIEVEIELTNPTRQDAKKENFIIKINDLNDKIPTINSHLCDNSFPLLEDDGSGSVNNTLIFTITATDEDSESPYNIVSYYLMNTQNPNSKDQRTPFMVDATTGQVTVFSD</sequence>
<reference evidence="8 9" key="1">
    <citation type="submission" date="2023-03" db="EMBL/GenBank/DDBJ databases">
        <title>High-quality genome of Scylla paramamosain provides insights in environmental adaptation.</title>
        <authorList>
            <person name="Zhang L."/>
        </authorList>
    </citation>
    <scope>NUCLEOTIDE SEQUENCE [LARGE SCALE GENOMIC DNA]</scope>
    <source>
        <strain evidence="8">LZ_2023a</strain>
        <tissue evidence="8">Muscle</tissue>
    </source>
</reference>
<dbReference type="CDD" id="cd11304">
    <property type="entry name" value="Cadherin_repeat"/>
    <property type="match status" value="5"/>
</dbReference>
<dbReference type="GO" id="GO:0008013">
    <property type="term" value="F:beta-catenin binding"/>
    <property type="evidence" value="ECO:0007669"/>
    <property type="project" value="TreeGrafter"/>
</dbReference>
<evidence type="ECO:0000256" key="5">
    <source>
        <dbReference type="PROSITE-ProRule" id="PRU00043"/>
    </source>
</evidence>
<name>A0AAW0UIL4_SCYPA</name>
<dbReference type="Proteomes" id="UP001487740">
    <property type="component" value="Unassembled WGS sequence"/>
</dbReference>
<evidence type="ECO:0000313" key="8">
    <source>
        <dbReference type="EMBL" id="KAK8399974.1"/>
    </source>
</evidence>
<feature type="domain" description="Cadherin" evidence="7">
    <location>
        <begin position="356"/>
        <end position="474"/>
    </location>
</feature>
<comment type="subcellular location">
    <subcellularLocation>
        <location evidence="1">Membrane</location>
    </subcellularLocation>
</comment>
<dbReference type="PANTHER" id="PTHR24027">
    <property type="entry name" value="CADHERIN-23"/>
    <property type="match status" value="1"/>
</dbReference>
<keyword evidence="6" id="KW-0732">Signal</keyword>
<dbReference type="GO" id="GO:0005509">
    <property type="term" value="F:calcium ion binding"/>
    <property type="evidence" value="ECO:0007669"/>
    <property type="project" value="UniProtKB-UniRule"/>
</dbReference>
<dbReference type="GO" id="GO:0007156">
    <property type="term" value="P:homophilic cell adhesion via plasma membrane adhesion molecules"/>
    <property type="evidence" value="ECO:0007669"/>
    <property type="project" value="InterPro"/>
</dbReference>
<keyword evidence="2" id="KW-0677">Repeat</keyword>
<evidence type="ECO:0000256" key="4">
    <source>
        <dbReference type="ARBA" id="ARBA00023136"/>
    </source>
</evidence>
<dbReference type="InterPro" id="IPR002126">
    <property type="entry name" value="Cadherin-like_dom"/>
</dbReference>
<dbReference type="EMBL" id="JARAKH010000010">
    <property type="protein sequence ID" value="KAK8399974.1"/>
    <property type="molecule type" value="Genomic_DNA"/>
</dbReference>
<dbReference type="Pfam" id="PF00028">
    <property type="entry name" value="Cadherin"/>
    <property type="match status" value="1"/>
</dbReference>
<dbReference type="GO" id="GO:0034332">
    <property type="term" value="P:adherens junction organization"/>
    <property type="evidence" value="ECO:0007669"/>
    <property type="project" value="TreeGrafter"/>
</dbReference>
<evidence type="ECO:0000256" key="3">
    <source>
        <dbReference type="ARBA" id="ARBA00022837"/>
    </source>
</evidence>
<dbReference type="GO" id="GO:0005912">
    <property type="term" value="C:adherens junction"/>
    <property type="evidence" value="ECO:0007669"/>
    <property type="project" value="TreeGrafter"/>
</dbReference>
<accession>A0AAW0UIL4</accession>
<feature type="domain" description="Cadherin" evidence="7">
    <location>
        <begin position="594"/>
        <end position="705"/>
    </location>
</feature>
<dbReference type="GO" id="GO:0045296">
    <property type="term" value="F:cadherin binding"/>
    <property type="evidence" value="ECO:0007669"/>
    <property type="project" value="TreeGrafter"/>
</dbReference>
<gene>
    <name evidence="8" type="ORF">O3P69_002979</name>
</gene>
<keyword evidence="9" id="KW-1185">Reference proteome</keyword>
<dbReference type="InterPro" id="IPR039808">
    <property type="entry name" value="Cadherin"/>
</dbReference>
<dbReference type="Gene3D" id="2.60.40.60">
    <property type="entry name" value="Cadherins"/>
    <property type="match status" value="6"/>
</dbReference>
<organism evidence="8 9">
    <name type="scientific">Scylla paramamosain</name>
    <name type="common">Mud crab</name>
    <dbReference type="NCBI Taxonomy" id="85552"/>
    <lineage>
        <taxon>Eukaryota</taxon>
        <taxon>Metazoa</taxon>
        <taxon>Ecdysozoa</taxon>
        <taxon>Arthropoda</taxon>
        <taxon>Crustacea</taxon>
        <taxon>Multicrustacea</taxon>
        <taxon>Malacostraca</taxon>
        <taxon>Eumalacostraca</taxon>
        <taxon>Eucarida</taxon>
        <taxon>Decapoda</taxon>
        <taxon>Pleocyemata</taxon>
        <taxon>Brachyura</taxon>
        <taxon>Eubrachyura</taxon>
        <taxon>Portunoidea</taxon>
        <taxon>Portunidae</taxon>
        <taxon>Portuninae</taxon>
        <taxon>Scylla</taxon>
    </lineage>
</organism>
<dbReference type="SUPFAM" id="SSF49313">
    <property type="entry name" value="Cadherin-like"/>
    <property type="match status" value="4"/>
</dbReference>
<protein>
    <recommendedName>
        <fullName evidence="7">Cadherin domain-containing protein</fullName>
    </recommendedName>
</protein>
<dbReference type="PANTHER" id="PTHR24027:SF411">
    <property type="entry name" value="CADHERIN DOMAIN-CONTAINING PROTEIN"/>
    <property type="match status" value="1"/>
</dbReference>
<dbReference type="GO" id="GO:0044331">
    <property type="term" value="P:cell-cell adhesion mediated by cadherin"/>
    <property type="evidence" value="ECO:0007669"/>
    <property type="project" value="TreeGrafter"/>
</dbReference>
<dbReference type="PROSITE" id="PS50268">
    <property type="entry name" value="CADHERIN_2"/>
    <property type="match status" value="6"/>
</dbReference>
<keyword evidence="4" id="KW-0472">Membrane</keyword>
<evidence type="ECO:0000313" key="9">
    <source>
        <dbReference type="Proteomes" id="UP001487740"/>
    </source>
</evidence>
<dbReference type="PROSITE" id="PS00232">
    <property type="entry name" value="CADHERIN_1"/>
    <property type="match status" value="1"/>
</dbReference>
<keyword evidence="3 5" id="KW-0106">Calcium</keyword>